<keyword evidence="4" id="KW-1185">Reference proteome</keyword>
<keyword evidence="2" id="KW-0812">Transmembrane</keyword>
<organism evidence="3 4">
    <name type="scientific">Magallana gigas</name>
    <name type="common">Pacific oyster</name>
    <name type="synonym">Crassostrea gigas</name>
    <dbReference type="NCBI Taxonomy" id="29159"/>
    <lineage>
        <taxon>Eukaryota</taxon>
        <taxon>Metazoa</taxon>
        <taxon>Spiralia</taxon>
        <taxon>Lophotrochozoa</taxon>
        <taxon>Mollusca</taxon>
        <taxon>Bivalvia</taxon>
        <taxon>Autobranchia</taxon>
        <taxon>Pteriomorphia</taxon>
        <taxon>Ostreida</taxon>
        <taxon>Ostreoidea</taxon>
        <taxon>Ostreidae</taxon>
        <taxon>Magallana</taxon>
    </lineage>
</organism>
<dbReference type="Proteomes" id="UP000005408">
    <property type="component" value="Unassembled WGS sequence"/>
</dbReference>
<keyword evidence="2" id="KW-0472">Membrane</keyword>
<dbReference type="OrthoDB" id="6141646at2759"/>
<reference evidence="3" key="1">
    <citation type="submission" date="2022-08" db="UniProtKB">
        <authorList>
            <consortium name="EnsemblMetazoa"/>
        </authorList>
    </citation>
    <scope>IDENTIFICATION</scope>
    <source>
        <strain evidence="3">05x7-T-G4-1.051#20</strain>
    </source>
</reference>
<feature type="compositionally biased region" description="Polar residues" evidence="1">
    <location>
        <begin position="532"/>
        <end position="546"/>
    </location>
</feature>
<evidence type="ECO:0000256" key="1">
    <source>
        <dbReference type="SAM" id="MobiDB-lite"/>
    </source>
</evidence>
<dbReference type="AlphaFoldDB" id="A0A8W8I3I3"/>
<proteinExistence type="predicted"/>
<keyword evidence="2" id="KW-1133">Transmembrane helix</keyword>
<feature type="region of interest" description="Disordered" evidence="1">
    <location>
        <begin position="478"/>
        <end position="546"/>
    </location>
</feature>
<accession>A0A8W8I3I3</accession>
<sequence length="546" mass="61722">MGFDDFICSIWTLLTVGYFVQIVECTQNRCNKSADRECSDGEFVTHLYSNPDALWDMFPCPPPWKPELILELPWKDRLGEKDGDRFRQRLASRCGLDLVKLQAVALQDSLIFRDCDITCFIGILFGILTVCLFIAMVTVVIRRRKKSSKKADSRKGTRVFLTTTGGVQTKLIDGETSPPEKSEKWTMGFSRFWRKSNIYESNEPNGHVKDRSENESLTHSGAYTSNTYSTVKDSENSSSYPLSDLTSRNLRFGEDIMLEFKEKYGLRNSETSNGYQTKKVSSPVSNMLYDIRSPNPSVSNAMYQSNCQCGSCFLQSPNQIPRSCPCNICSQSNSSIPFRGQFMDARQNSVSAYPSSCQQCNSENVIGYCRSDHYDFEKFPYADDRINSGVQNHSTAYMDQENASFRVNSACSCKQCVQQKMMASDEDHSTYSTGSDVYGVPKTAMNYPKDIQCSCRQCMRMIPIAAYTKRLSRTGEYTRDETDMEIMPAEDINTDGPEHRKRKRSKPRPPISSTASSSDNTGSEKSFRSGKLKTNGSLFNSKLINR</sequence>
<name>A0A8W8I3I3_MAGGI</name>
<feature type="compositionally biased region" description="Low complexity" evidence="1">
    <location>
        <begin position="511"/>
        <end position="523"/>
    </location>
</feature>
<feature type="transmembrane region" description="Helical" evidence="2">
    <location>
        <begin position="120"/>
        <end position="141"/>
    </location>
</feature>
<protein>
    <submittedName>
        <fullName evidence="3">Uncharacterized protein</fullName>
    </submittedName>
</protein>
<feature type="compositionally biased region" description="Polar residues" evidence="1">
    <location>
        <begin position="217"/>
        <end position="242"/>
    </location>
</feature>
<feature type="compositionally biased region" description="Basic and acidic residues" evidence="1">
    <location>
        <begin position="206"/>
        <end position="216"/>
    </location>
</feature>
<evidence type="ECO:0000256" key="2">
    <source>
        <dbReference type="SAM" id="Phobius"/>
    </source>
</evidence>
<evidence type="ECO:0000313" key="4">
    <source>
        <dbReference type="Proteomes" id="UP000005408"/>
    </source>
</evidence>
<feature type="region of interest" description="Disordered" evidence="1">
    <location>
        <begin position="203"/>
        <end position="242"/>
    </location>
</feature>
<dbReference type="EnsemblMetazoa" id="G12138.2">
    <property type="protein sequence ID" value="G12138.2:cds"/>
    <property type="gene ID" value="G12138"/>
</dbReference>
<evidence type="ECO:0000313" key="3">
    <source>
        <dbReference type="EnsemblMetazoa" id="G12138.2:cds"/>
    </source>
</evidence>